<keyword evidence="2" id="KW-1185">Reference proteome</keyword>
<evidence type="ECO:0000313" key="2">
    <source>
        <dbReference type="Proteomes" id="UP001054902"/>
    </source>
</evidence>
<dbReference type="SUPFAM" id="SSF102114">
    <property type="entry name" value="Radical SAM enzymes"/>
    <property type="match status" value="1"/>
</dbReference>
<evidence type="ECO:0000313" key="1">
    <source>
        <dbReference type="EMBL" id="GFH53236.1"/>
    </source>
</evidence>
<comment type="caution">
    <text evidence="1">The sequence shown here is derived from an EMBL/GenBank/DDBJ whole genome shotgun (WGS) entry which is preliminary data.</text>
</comment>
<accession>A0AAD3H7M7</accession>
<organism evidence="1 2">
    <name type="scientific">Chaetoceros tenuissimus</name>
    <dbReference type="NCBI Taxonomy" id="426638"/>
    <lineage>
        <taxon>Eukaryota</taxon>
        <taxon>Sar</taxon>
        <taxon>Stramenopiles</taxon>
        <taxon>Ochrophyta</taxon>
        <taxon>Bacillariophyta</taxon>
        <taxon>Coscinodiscophyceae</taxon>
        <taxon>Chaetocerotophycidae</taxon>
        <taxon>Chaetocerotales</taxon>
        <taxon>Chaetocerotaceae</taxon>
        <taxon>Chaetoceros</taxon>
    </lineage>
</organism>
<proteinExistence type="predicted"/>
<name>A0AAD3H7M7_9STRA</name>
<gene>
    <name evidence="1" type="ORF">CTEN210_09712</name>
</gene>
<sequence>MMHKLASRSCSFGFKSLSRKSNLFEKKIQAFSTKVPSSILYSSSGDALHFCFSSGDDTSTQPFVLSKEESEFLADITEENVILPIADYIESHYAIENSDQFVGGMGENDNGVWFSSDSDSCDILDYSDILKEIIYNVKQNRHGIPFGAYSSGIVNDPDIASKLKSDIGLSTIQVSLLSSTPDGYASIRQISDMSQAQRDFGSVCNFIAIASENGFPVTAAIGGGKHTGGASELAKALGAVDIVIYDDVGI</sequence>
<dbReference type="AlphaFoldDB" id="A0AAD3H7M7"/>
<dbReference type="InterPro" id="IPR058240">
    <property type="entry name" value="rSAM_sf"/>
</dbReference>
<reference evidence="1 2" key="1">
    <citation type="journal article" date="2021" name="Sci. Rep.">
        <title>The genome of the diatom Chaetoceros tenuissimus carries an ancient integrated fragment of an extant virus.</title>
        <authorList>
            <person name="Hongo Y."/>
            <person name="Kimura K."/>
            <person name="Takaki Y."/>
            <person name="Yoshida Y."/>
            <person name="Baba S."/>
            <person name="Kobayashi G."/>
            <person name="Nagasaki K."/>
            <person name="Hano T."/>
            <person name="Tomaru Y."/>
        </authorList>
    </citation>
    <scope>NUCLEOTIDE SEQUENCE [LARGE SCALE GENOMIC DNA]</scope>
    <source>
        <strain evidence="1 2">NIES-3715</strain>
    </source>
</reference>
<protein>
    <submittedName>
        <fullName evidence="1">Uncharacterized protein</fullName>
    </submittedName>
</protein>
<dbReference type="EMBL" id="BLLK01000046">
    <property type="protein sequence ID" value="GFH53236.1"/>
    <property type="molecule type" value="Genomic_DNA"/>
</dbReference>
<dbReference type="Proteomes" id="UP001054902">
    <property type="component" value="Unassembled WGS sequence"/>
</dbReference>